<dbReference type="InterPro" id="IPR041492">
    <property type="entry name" value="HAD_2"/>
</dbReference>
<sequence>MFKLVLFDIDGTLIRTEGAGVKAFAQTSAEEFGLPDATQGMTFAGRTDRALVELIFDQNAIEITEAKIDRFFE</sequence>
<organism evidence="1">
    <name type="scientific">marine metagenome</name>
    <dbReference type="NCBI Taxonomy" id="408172"/>
    <lineage>
        <taxon>unclassified sequences</taxon>
        <taxon>metagenomes</taxon>
        <taxon>ecological metagenomes</taxon>
    </lineage>
</organism>
<evidence type="ECO:0000313" key="1">
    <source>
        <dbReference type="EMBL" id="SVE56682.1"/>
    </source>
</evidence>
<dbReference type="Gene3D" id="3.40.50.1000">
    <property type="entry name" value="HAD superfamily/HAD-like"/>
    <property type="match status" value="1"/>
</dbReference>
<name>A0A383EIF9_9ZZZZ</name>
<protein>
    <submittedName>
        <fullName evidence="1">Uncharacterized protein</fullName>
    </submittedName>
</protein>
<feature type="non-terminal residue" evidence="1">
    <location>
        <position position="73"/>
    </location>
</feature>
<proteinExistence type="predicted"/>
<reference evidence="1" key="1">
    <citation type="submission" date="2018-05" db="EMBL/GenBank/DDBJ databases">
        <authorList>
            <person name="Lanie J.A."/>
            <person name="Ng W.-L."/>
            <person name="Kazmierczak K.M."/>
            <person name="Andrzejewski T.M."/>
            <person name="Davidsen T.M."/>
            <person name="Wayne K.J."/>
            <person name="Tettelin H."/>
            <person name="Glass J.I."/>
            <person name="Rusch D."/>
            <person name="Podicherti R."/>
            <person name="Tsui H.-C.T."/>
            <person name="Winkler M.E."/>
        </authorList>
    </citation>
    <scope>NUCLEOTIDE SEQUENCE</scope>
</reference>
<accession>A0A383EIF9</accession>
<dbReference type="Pfam" id="PF13419">
    <property type="entry name" value="HAD_2"/>
    <property type="match status" value="1"/>
</dbReference>
<gene>
    <name evidence="1" type="ORF">METZ01_LOCUS509536</name>
</gene>
<dbReference type="Gene3D" id="1.10.150.240">
    <property type="entry name" value="Putative phosphatase, domain 2"/>
    <property type="match status" value="1"/>
</dbReference>
<dbReference type="InterPro" id="IPR023198">
    <property type="entry name" value="PGP-like_dom2"/>
</dbReference>
<dbReference type="SUPFAM" id="SSF56784">
    <property type="entry name" value="HAD-like"/>
    <property type="match status" value="1"/>
</dbReference>
<dbReference type="InterPro" id="IPR036412">
    <property type="entry name" value="HAD-like_sf"/>
</dbReference>
<dbReference type="AlphaFoldDB" id="A0A383EIF9"/>
<dbReference type="EMBL" id="UINC01226268">
    <property type="protein sequence ID" value="SVE56682.1"/>
    <property type="molecule type" value="Genomic_DNA"/>
</dbReference>
<dbReference type="InterPro" id="IPR023214">
    <property type="entry name" value="HAD_sf"/>
</dbReference>